<keyword evidence="2" id="KW-1185">Reference proteome</keyword>
<proteinExistence type="predicted"/>
<dbReference type="RefSeq" id="WP_224829183.1">
    <property type="nucleotide sequence ID" value="NZ_JAIVEF010000017.1"/>
</dbReference>
<protein>
    <submittedName>
        <fullName evidence="1">Uncharacterized protein</fullName>
    </submittedName>
</protein>
<comment type="caution">
    <text evidence="1">The sequence shown here is derived from an EMBL/GenBank/DDBJ whole genome shotgun (WGS) entry which is preliminary data.</text>
</comment>
<dbReference type="EMBL" id="JBHSJG010000047">
    <property type="protein sequence ID" value="MFC4989366.1"/>
    <property type="molecule type" value="Genomic_DNA"/>
</dbReference>
<reference evidence="1 2" key="1">
    <citation type="journal article" date="2019" name="Int. J. Syst. Evol. Microbiol.">
        <title>The Global Catalogue of Microorganisms (GCM) 10K type strain sequencing project: providing services to taxonomists for standard genome sequencing and annotation.</title>
        <authorList>
            <consortium name="The Broad Institute Genomics Platform"/>
            <consortium name="The Broad Institute Genome Sequencing Center for Infectious Disease"/>
            <person name="Wu L."/>
            <person name="Ma J."/>
        </authorList>
    </citation>
    <scope>NUCLEOTIDE SEQUENCE [LARGE SCALE GENOMIC DNA]</scope>
    <source>
        <strain evidence="1 2">CGMCC 1.15824</strain>
    </source>
</reference>
<accession>A0ABD5QID9</accession>
<evidence type="ECO:0000313" key="2">
    <source>
        <dbReference type="Proteomes" id="UP001595925"/>
    </source>
</evidence>
<evidence type="ECO:0000313" key="1">
    <source>
        <dbReference type="EMBL" id="MFC4989366.1"/>
    </source>
</evidence>
<sequence length="94" mass="10913">MATLEELYEAVDELSLDELQDLNKYVVERMRGKRNAIQSEKMPRFSEGETVKVVEDDEIKFTGRIAKKKRTHVIIDTGDVEYDVPILLVEKQND</sequence>
<name>A0ABD5QID9_9EURY</name>
<dbReference type="Proteomes" id="UP001595925">
    <property type="component" value="Unassembled WGS sequence"/>
</dbReference>
<gene>
    <name evidence="1" type="ORF">ACFPFO_16710</name>
</gene>
<organism evidence="1 2">
    <name type="scientific">Saliphagus infecundisoli</name>
    <dbReference type="NCBI Taxonomy" id="1849069"/>
    <lineage>
        <taxon>Archaea</taxon>
        <taxon>Methanobacteriati</taxon>
        <taxon>Methanobacteriota</taxon>
        <taxon>Stenosarchaea group</taxon>
        <taxon>Halobacteria</taxon>
        <taxon>Halobacteriales</taxon>
        <taxon>Natrialbaceae</taxon>
        <taxon>Saliphagus</taxon>
    </lineage>
</organism>
<dbReference type="AlphaFoldDB" id="A0ABD5QID9"/>